<dbReference type="Proteomes" id="UP000247409">
    <property type="component" value="Unassembled WGS sequence"/>
</dbReference>
<feature type="compositionally biased region" description="Polar residues" evidence="1">
    <location>
        <begin position="19"/>
        <end position="28"/>
    </location>
</feature>
<protein>
    <submittedName>
        <fullName evidence="2">Uncharacterized protein</fullName>
    </submittedName>
</protein>
<name>A0A2V3IPW1_9FLOR</name>
<comment type="caution">
    <text evidence="2">The sequence shown here is derived from an EMBL/GenBank/DDBJ whole genome shotgun (WGS) entry which is preliminary data.</text>
</comment>
<sequence>MTSTAPSTDVERVPDKPQEAQQNLSSIQAAKPPEQGYNPTRTPSAPCLNNSSCTQTPALSAKPFENGKPIEESLASTIEKPAPHTQSAQQQQPSVPPTKTNTKPTEKPIVPPVGSRIEVLWKIDYGADADDKMEVDTATEENTVTRWWGATVQDRLKEALGSRRPDQAERQLHVLLYDAYQEFAEDTATVAFISADTLVDLSQLEDVNKGELQWRFEDSAQKQTDSAQDEKSQLVSLEEYAADLSAAVQDAGLTEETDLQILSTLPLHVQSRFATGYRRFADTLKNSLDKFLQEKPEDYVVTKADVQKVFASIYSHPP</sequence>
<feature type="region of interest" description="Disordered" evidence="1">
    <location>
        <begin position="1"/>
        <end position="111"/>
    </location>
</feature>
<keyword evidence="3" id="KW-1185">Reference proteome</keyword>
<dbReference type="AlphaFoldDB" id="A0A2V3IPW1"/>
<feature type="compositionally biased region" description="Polar residues" evidence="1">
    <location>
        <begin position="37"/>
        <end position="58"/>
    </location>
</feature>
<evidence type="ECO:0000313" key="2">
    <source>
        <dbReference type="EMBL" id="PXF44104.1"/>
    </source>
</evidence>
<feature type="compositionally biased region" description="Basic and acidic residues" evidence="1">
    <location>
        <begin position="9"/>
        <end position="18"/>
    </location>
</feature>
<evidence type="ECO:0000256" key="1">
    <source>
        <dbReference type="SAM" id="MobiDB-lite"/>
    </source>
</evidence>
<accession>A0A2V3IPW1</accession>
<organism evidence="2 3">
    <name type="scientific">Gracilariopsis chorda</name>
    <dbReference type="NCBI Taxonomy" id="448386"/>
    <lineage>
        <taxon>Eukaryota</taxon>
        <taxon>Rhodophyta</taxon>
        <taxon>Florideophyceae</taxon>
        <taxon>Rhodymeniophycidae</taxon>
        <taxon>Gracilariales</taxon>
        <taxon>Gracilariaceae</taxon>
        <taxon>Gracilariopsis</taxon>
    </lineage>
</organism>
<feature type="compositionally biased region" description="Low complexity" evidence="1">
    <location>
        <begin position="83"/>
        <end position="103"/>
    </location>
</feature>
<gene>
    <name evidence="2" type="ORF">BWQ96_06185</name>
</gene>
<proteinExistence type="predicted"/>
<evidence type="ECO:0000313" key="3">
    <source>
        <dbReference type="Proteomes" id="UP000247409"/>
    </source>
</evidence>
<dbReference type="OrthoDB" id="10440159at2759"/>
<reference evidence="2 3" key="1">
    <citation type="journal article" date="2018" name="Mol. Biol. Evol.">
        <title>Analysis of the draft genome of the red seaweed Gracilariopsis chorda provides insights into genome size evolution in Rhodophyta.</title>
        <authorList>
            <person name="Lee J."/>
            <person name="Yang E.C."/>
            <person name="Graf L."/>
            <person name="Yang J.H."/>
            <person name="Qiu H."/>
            <person name="Zel Zion U."/>
            <person name="Chan C.X."/>
            <person name="Stephens T.G."/>
            <person name="Weber A.P.M."/>
            <person name="Boo G.H."/>
            <person name="Boo S.M."/>
            <person name="Kim K.M."/>
            <person name="Shin Y."/>
            <person name="Jung M."/>
            <person name="Lee S.J."/>
            <person name="Yim H.S."/>
            <person name="Lee J.H."/>
            <person name="Bhattacharya D."/>
            <person name="Yoon H.S."/>
        </authorList>
    </citation>
    <scope>NUCLEOTIDE SEQUENCE [LARGE SCALE GENOMIC DNA]</scope>
    <source>
        <strain evidence="2 3">SKKU-2015</strain>
        <tissue evidence="2">Whole body</tissue>
    </source>
</reference>
<dbReference type="EMBL" id="NBIV01000102">
    <property type="protein sequence ID" value="PXF44104.1"/>
    <property type="molecule type" value="Genomic_DNA"/>
</dbReference>